<evidence type="ECO:0000259" key="6">
    <source>
        <dbReference type="PROSITE" id="PS50055"/>
    </source>
</evidence>
<sequence length="553" mass="63889">MNGHTLINLQNESTPGTDKINNERQNGFSVAMLKKMTANNMEDEEKELISEFKTLQNGACHPHTIGEKNKSKNRYKTIYPYDHSRVVLDPLPGAIGSDYINANYIDNVEDRKVYVAAQGPLPTTNDDFWRMIWKLNSGKIVMLTNLVENRKVKCDKYWPDEEEPMTTQTFNITLNRERFYASYVIRDITVTDHKSKDKKEIQQFHFTAWPDHGTPNSLELVLFQRRVKLHKTALPGQMVIHCSAGIGRTGTFIALDALLEFGKKHDRIDVHLFINKMRKDRMSMVQTELMLDFKPDYKLEQDFCASLLPENETKNRTMRILAADKFRAFLTTDASSSNEYINAIITQSYISRQGYIVTQFPLPETRADFWTLVMNYQCDTVVILGEEIDPAQDSQWMPVNKEDLNFGDITVKQNGTQTEFKGVDVSDVSITRKHEPTDHTSRIFRMKDWTMERQVPPSKQSILHLLEQVESRRRSSGSKPVVVTCKDGSTQCGLFCLMANARDQLKIDEEVDVLQAARQLLIRRPEFLASFDQYQFCYTILNDYLETMDCYVN</sequence>
<comment type="caution">
    <text evidence="8">The sequence shown here is derived from an EMBL/GenBank/DDBJ whole genome shotgun (WGS) entry which is preliminary data.</text>
</comment>
<dbReference type="Pfam" id="PF00102">
    <property type="entry name" value="Y_phosphatase"/>
    <property type="match status" value="2"/>
</dbReference>
<dbReference type="InterPro" id="IPR029021">
    <property type="entry name" value="Prot-tyrosine_phosphatase-like"/>
</dbReference>
<dbReference type="PRINTS" id="PR00700">
    <property type="entry name" value="PRTYPHPHTASE"/>
</dbReference>
<dbReference type="STRING" id="6573.A0A210QYD3"/>
<dbReference type="Proteomes" id="UP000242188">
    <property type="component" value="Unassembled WGS sequence"/>
</dbReference>
<evidence type="ECO:0000313" key="9">
    <source>
        <dbReference type="Proteomes" id="UP000242188"/>
    </source>
</evidence>
<dbReference type="AlphaFoldDB" id="A0A210QYD3"/>
<organism evidence="8 9">
    <name type="scientific">Mizuhopecten yessoensis</name>
    <name type="common">Japanese scallop</name>
    <name type="synonym">Patinopecten yessoensis</name>
    <dbReference type="NCBI Taxonomy" id="6573"/>
    <lineage>
        <taxon>Eukaryota</taxon>
        <taxon>Metazoa</taxon>
        <taxon>Spiralia</taxon>
        <taxon>Lophotrochozoa</taxon>
        <taxon>Mollusca</taxon>
        <taxon>Bivalvia</taxon>
        <taxon>Autobranchia</taxon>
        <taxon>Pteriomorphia</taxon>
        <taxon>Pectinida</taxon>
        <taxon>Pectinoidea</taxon>
        <taxon>Pectinidae</taxon>
        <taxon>Mizuhopecten</taxon>
    </lineage>
</organism>
<feature type="domain" description="Tyrosine-protein phosphatase" evidence="6">
    <location>
        <begin position="67"/>
        <end position="293"/>
    </location>
</feature>
<comment type="catalytic activity">
    <reaction evidence="4">
        <text>O-phospho-L-tyrosyl-[protein] + H2O = L-tyrosyl-[protein] + phosphate</text>
        <dbReference type="Rhea" id="RHEA:10684"/>
        <dbReference type="Rhea" id="RHEA-COMP:10136"/>
        <dbReference type="Rhea" id="RHEA-COMP:20101"/>
        <dbReference type="ChEBI" id="CHEBI:15377"/>
        <dbReference type="ChEBI" id="CHEBI:43474"/>
        <dbReference type="ChEBI" id="CHEBI:46858"/>
        <dbReference type="ChEBI" id="CHEBI:61978"/>
        <dbReference type="EC" id="3.1.3.48"/>
    </reaction>
</comment>
<dbReference type="EMBL" id="NEDP02001215">
    <property type="protein sequence ID" value="OWF53778.1"/>
    <property type="molecule type" value="Genomic_DNA"/>
</dbReference>
<feature type="region of interest" description="Disordered" evidence="5">
    <location>
        <begin position="1"/>
        <end position="23"/>
    </location>
</feature>
<feature type="domain" description="Tyrosine specific protein phosphatases" evidence="7">
    <location>
        <begin position="221"/>
        <end position="292"/>
    </location>
</feature>
<dbReference type="GO" id="GO:0004725">
    <property type="term" value="F:protein tyrosine phosphatase activity"/>
    <property type="evidence" value="ECO:0007669"/>
    <property type="project" value="UniProtKB-EC"/>
</dbReference>
<dbReference type="InterPro" id="IPR000387">
    <property type="entry name" value="Tyr_Pase_dom"/>
</dbReference>
<dbReference type="PROSITE" id="PS50056">
    <property type="entry name" value="TYR_PHOSPHATASE_2"/>
    <property type="match status" value="2"/>
</dbReference>
<dbReference type="InterPro" id="IPR050348">
    <property type="entry name" value="Protein-Tyr_Phosphatase"/>
</dbReference>
<dbReference type="InterPro" id="IPR000242">
    <property type="entry name" value="PTP_cat"/>
</dbReference>
<dbReference type="InterPro" id="IPR003595">
    <property type="entry name" value="Tyr_Pase_cat"/>
</dbReference>
<evidence type="ECO:0000256" key="2">
    <source>
        <dbReference type="ARBA" id="ARBA00022801"/>
    </source>
</evidence>
<dbReference type="SUPFAM" id="SSF52799">
    <property type="entry name" value="(Phosphotyrosine protein) phosphatases II"/>
    <property type="match status" value="2"/>
</dbReference>
<name>A0A210QYD3_MIZYE</name>
<dbReference type="EC" id="3.1.3.48" evidence="1"/>
<evidence type="ECO:0000259" key="7">
    <source>
        <dbReference type="PROSITE" id="PS50056"/>
    </source>
</evidence>
<feature type="domain" description="Tyrosine-protein phosphatase" evidence="6">
    <location>
        <begin position="289"/>
        <end position="544"/>
    </location>
</feature>
<evidence type="ECO:0000256" key="3">
    <source>
        <dbReference type="ARBA" id="ARBA00022912"/>
    </source>
</evidence>
<dbReference type="PANTHER" id="PTHR19134:SF449">
    <property type="entry name" value="TYROSINE-PROTEIN PHOSPHATASE 1"/>
    <property type="match status" value="1"/>
</dbReference>
<evidence type="ECO:0000256" key="5">
    <source>
        <dbReference type="SAM" id="MobiDB-lite"/>
    </source>
</evidence>
<dbReference type="SMART" id="SM00194">
    <property type="entry name" value="PTPc"/>
    <property type="match status" value="2"/>
</dbReference>
<evidence type="ECO:0000256" key="4">
    <source>
        <dbReference type="ARBA" id="ARBA00051722"/>
    </source>
</evidence>
<dbReference type="InterPro" id="IPR016130">
    <property type="entry name" value="Tyr_Pase_AS"/>
</dbReference>
<keyword evidence="2" id="KW-0378">Hydrolase</keyword>
<feature type="compositionally biased region" description="Polar residues" evidence="5">
    <location>
        <begin position="1"/>
        <end position="16"/>
    </location>
</feature>
<dbReference type="Gene3D" id="3.90.190.10">
    <property type="entry name" value="Protein tyrosine phosphatase superfamily"/>
    <property type="match status" value="2"/>
</dbReference>
<dbReference type="PROSITE" id="PS50055">
    <property type="entry name" value="TYR_PHOSPHATASE_PTP"/>
    <property type="match status" value="2"/>
</dbReference>
<evidence type="ECO:0000256" key="1">
    <source>
        <dbReference type="ARBA" id="ARBA00013064"/>
    </source>
</evidence>
<dbReference type="PROSITE" id="PS00383">
    <property type="entry name" value="TYR_PHOSPHATASE_1"/>
    <property type="match status" value="1"/>
</dbReference>
<reference evidence="8 9" key="1">
    <citation type="journal article" date="2017" name="Nat. Ecol. Evol.">
        <title>Scallop genome provides insights into evolution of bilaterian karyotype and development.</title>
        <authorList>
            <person name="Wang S."/>
            <person name="Zhang J."/>
            <person name="Jiao W."/>
            <person name="Li J."/>
            <person name="Xun X."/>
            <person name="Sun Y."/>
            <person name="Guo X."/>
            <person name="Huan P."/>
            <person name="Dong B."/>
            <person name="Zhang L."/>
            <person name="Hu X."/>
            <person name="Sun X."/>
            <person name="Wang J."/>
            <person name="Zhao C."/>
            <person name="Wang Y."/>
            <person name="Wang D."/>
            <person name="Huang X."/>
            <person name="Wang R."/>
            <person name="Lv J."/>
            <person name="Li Y."/>
            <person name="Zhang Z."/>
            <person name="Liu B."/>
            <person name="Lu W."/>
            <person name="Hui Y."/>
            <person name="Liang J."/>
            <person name="Zhou Z."/>
            <person name="Hou R."/>
            <person name="Li X."/>
            <person name="Liu Y."/>
            <person name="Li H."/>
            <person name="Ning X."/>
            <person name="Lin Y."/>
            <person name="Zhao L."/>
            <person name="Xing Q."/>
            <person name="Dou J."/>
            <person name="Li Y."/>
            <person name="Mao J."/>
            <person name="Guo H."/>
            <person name="Dou H."/>
            <person name="Li T."/>
            <person name="Mu C."/>
            <person name="Jiang W."/>
            <person name="Fu Q."/>
            <person name="Fu X."/>
            <person name="Miao Y."/>
            <person name="Liu J."/>
            <person name="Yu Q."/>
            <person name="Li R."/>
            <person name="Liao H."/>
            <person name="Li X."/>
            <person name="Kong Y."/>
            <person name="Jiang Z."/>
            <person name="Chourrout D."/>
            <person name="Li R."/>
            <person name="Bao Z."/>
        </authorList>
    </citation>
    <scope>NUCLEOTIDE SEQUENCE [LARGE SCALE GENOMIC DNA]</scope>
    <source>
        <strain evidence="8 9">PY_sf001</strain>
    </source>
</reference>
<dbReference type="PANTHER" id="PTHR19134">
    <property type="entry name" value="RECEPTOR-TYPE TYROSINE-PROTEIN PHOSPHATASE"/>
    <property type="match status" value="1"/>
</dbReference>
<accession>A0A210QYD3</accession>
<dbReference type="FunFam" id="3.90.190.10:FF:000102">
    <property type="entry name" value="Receptor-type tyrosine-protein phosphatase"/>
    <property type="match status" value="1"/>
</dbReference>
<keyword evidence="3" id="KW-0904">Protein phosphatase</keyword>
<dbReference type="OrthoDB" id="6144519at2759"/>
<dbReference type="SMART" id="SM00404">
    <property type="entry name" value="PTPc_motif"/>
    <property type="match status" value="2"/>
</dbReference>
<feature type="domain" description="Tyrosine specific protein phosphatases" evidence="7">
    <location>
        <begin position="460"/>
        <end position="535"/>
    </location>
</feature>
<protein>
    <recommendedName>
        <fullName evidence="1">protein-tyrosine-phosphatase</fullName>
        <ecNumber evidence="1">3.1.3.48</ecNumber>
    </recommendedName>
</protein>
<proteinExistence type="predicted"/>
<keyword evidence="9" id="KW-1185">Reference proteome</keyword>
<keyword evidence="8" id="KW-0675">Receptor</keyword>
<gene>
    <name evidence="8" type="ORF">KP79_PYT08447</name>
</gene>
<evidence type="ECO:0000313" key="8">
    <source>
        <dbReference type="EMBL" id="OWF53778.1"/>
    </source>
</evidence>